<evidence type="ECO:0000256" key="15">
    <source>
        <dbReference type="ARBA" id="ARBA00063584"/>
    </source>
</evidence>
<comment type="subunit">
    <text evidence="15">Forms a complex composed of deubiquitinating enzyme atx-3, adapter ubxn-5 and cdc-48.1. Forms a complex composed of deubiquitinating enzyme atx-3, E4 ubiquitin-protein ligase ufd-2 and cdc-48.1. Interacts (via RRDR motif) with cdc-48.1 (via N-terminus) and cdc-48.2 (via N-terminus); the interaction with cdc-48.1 is not required for atx-3 enzymatic activity. Interacts (via C-terminus) with ubxn-5. May interact with ned-8.</text>
</comment>
<organism evidence="22 23">
    <name type="scientific">Clytia hemisphaerica</name>
    <dbReference type="NCBI Taxonomy" id="252671"/>
    <lineage>
        <taxon>Eukaryota</taxon>
        <taxon>Metazoa</taxon>
        <taxon>Cnidaria</taxon>
        <taxon>Hydrozoa</taxon>
        <taxon>Hydroidolina</taxon>
        <taxon>Leptothecata</taxon>
        <taxon>Obeliida</taxon>
        <taxon>Clytiidae</taxon>
        <taxon>Clytia</taxon>
    </lineage>
</organism>
<protein>
    <recommendedName>
        <fullName evidence="16">Ataxin-3 homolog</fullName>
        <ecNumber evidence="4">3.4.19.12</ecNumber>
    </recommendedName>
    <alternativeName>
        <fullName evidence="17">Machado-Joseph disease-like protein</fullName>
    </alternativeName>
</protein>
<dbReference type="GO" id="GO:0005634">
    <property type="term" value="C:nucleus"/>
    <property type="evidence" value="ECO:0007669"/>
    <property type="project" value="UniProtKB-SubCell"/>
</dbReference>
<evidence type="ECO:0000256" key="18">
    <source>
        <dbReference type="PIRSR" id="PIRSR633865-1"/>
    </source>
</evidence>
<evidence type="ECO:0000256" key="11">
    <source>
        <dbReference type="ARBA" id="ARBA00023015"/>
    </source>
</evidence>
<evidence type="ECO:0000256" key="20">
    <source>
        <dbReference type="SAM" id="MobiDB-lite"/>
    </source>
</evidence>
<evidence type="ECO:0000256" key="5">
    <source>
        <dbReference type="ARBA" id="ARBA00022490"/>
    </source>
</evidence>
<evidence type="ECO:0000256" key="13">
    <source>
        <dbReference type="ARBA" id="ARBA00023242"/>
    </source>
</evidence>
<feature type="active site" description="Nucleophile" evidence="18">
    <location>
        <position position="14"/>
    </location>
</feature>
<feature type="active site" evidence="19">
    <location>
        <position position="120"/>
    </location>
</feature>
<dbReference type="PANTHER" id="PTHR14159">
    <property type="entry name" value="ATAXIN-3-RELATED"/>
    <property type="match status" value="1"/>
</dbReference>
<keyword evidence="11" id="KW-0805">Transcription regulation</keyword>
<dbReference type="RefSeq" id="XP_066934837.1">
    <property type="nucleotide sequence ID" value="XM_067078736.1"/>
</dbReference>
<keyword evidence="7" id="KW-0677">Repeat</keyword>
<feature type="active site" evidence="18 19">
    <location>
        <position position="135"/>
    </location>
</feature>
<dbReference type="FunFam" id="1.10.287.10:FF:000018">
    <property type="entry name" value="Ataxin-3 homolog"/>
    <property type="match status" value="1"/>
</dbReference>
<evidence type="ECO:0000256" key="6">
    <source>
        <dbReference type="ARBA" id="ARBA00022670"/>
    </source>
</evidence>
<evidence type="ECO:0000256" key="4">
    <source>
        <dbReference type="ARBA" id="ARBA00012759"/>
    </source>
</evidence>
<feature type="compositionally biased region" description="Basic and acidic residues" evidence="20">
    <location>
        <begin position="200"/>
        <end position="210"/>
    </location>
</feature>
<evidence type="ECO:0000256" key="16">
    <source>
        <dbReference type="ARBA" id="ARBA00069055"/>
    </source>
</evidence>
<keyword evidence="6" id="KW-0645">Protease</keyword>
<evidence type="ECO:0000313" key="23">
    <source>
        <dbReference type="Proteomes" id="UP000594262"/>
    </source>
</evidence>
<feature type="active site" evidence="19">
    <location>
        <position position="14"/>
    </location>
</feature>
<evidence type="ECO:0000256" key="12">
    <source>
        <dbReference type="ARBA" id="ARBA00023163"/>
    </source>
</evidence>
<keyword evidence="8" id="KW-0833">Ubl conjugation pathway</keyword>
<evidence type="ECO:0000256" key="14">
    <source>
        <dbReference type="ARBA" id="ARBA00060106"/>
    </source>
</evidence>
<dbReference type="PROSITE" id="PS50957">
    <property type="entry name" value="JOSEPHIN"/>
    <property type="match status" value="1"/>
</dbReference>
<dbReference type="GO" id="GO:0016579">
    <property type="term" value="P:protein deubiquitination"/>
    <property type="evidence" value="ECO:0007669"/>
    <property type="project" value="InterPro"/>
</dbReference>
<dbReference type="GO" id="GO:0004843">
    <property type="term" value="F:cysteine-type deubiquitinase activity"/>
    <property type="evidence" value="ECO:0007669"/>
    <property type="project" value="UniProtKB-EC"/>
</dbReference>
<sequence>MEKIFHEKQEGSLCAQHCLNSLLQGAYFDAVSLSSIARELDEAERQTMAMGGNVNSPEYLAFLQQPSSNYDDSGYFSIQVICKALELWGLQMMQFNSQAAAETRRNPLAENAYICNQSNHWLTIRKFGKQWFNLNSVKMCPELVSDTYLSLLLAQLQQEGYSIFVIKGKLPDCEANLYLQHHNVTQAEFRAFEDTFRKKPANKKTEKQVEEVDTTPAKPVDVEDVRNKRLNFFLNKQQQPDKDTSTPPSGTVSVSDNLPSENPGSAKKPTEDNELTEEEMMKIAMQMSMENV</sequence>
<dbReference type="AlphaFoldDB" id="A0A7M5XAS5"/>
<evidence type="ECO:0000256" key="8">
    <source>
        <dbReference type="ARBA" id="ARBA00022786"/>
    </source>
</evidence>
<keyword evidence="10" id="KW-0788">Thiol protease</keyword>
<feature type="active site" description="Proton acceptor" evidence="18">
    <location>
        <position position="120"/>
    </location>
</feature>
<accession>A0A7M5XAS5</accession>
<feature type="region of interest" description="Disordered" evidence="20">
    <location>
        <begin position="233"/>
        <end position="276"/>
    </location>
</feature>
<keyword evidence="5" id="KW-0963">Cytoplasm</keyword>
<feature type="domain" description="Josephin" evidence="21">
    <location>
        <begin position="1"/>
        <end position="181"/>
    </location>
</feature>
<evidence type="ECO:0000256" key="17">
    <source>
        <dbReference type="ARBA" id="ARBA00082365"/>
    </source>
</evidence>
<evidence type="ECO:0000256" key="19">
    <source>
        <dbReference type="PROSITE-ProRule" id="PRU00331"/>
    </source>
</evidence>
<keyword evidence="12" id="KW-0804">Transcription</keyword>
<dbReference type="OrthoDB" id="6608471at2759"/>
<evidence type="ECO:0000256" key="3">
    <source>
        <dbReference type="ARBA" id="ARBA00004496"/>
    </source>
</evidence>
<dbReference type="GeneID" id="136822472"/>
<keyword evidence="23" id="KW-1185">Reference proteome</keyword>
<dbReference type="GO" id="GO:0005737">
    <property type="term" value="C:cytoplasm"/>
    <property type="evidence" value="ECO:0007669"/>
    <property type="project" value="UniProtKB-SubCell"/>
</dbReference>
<dbReference type="Gene3D" id="3.90.70.40">
    <property type="match status" value="1"/>
</dbReference>
<evidence type="ECO:0000313" key="22">
    <source>
        <dbReference type="EnsemblMetazoa" id="CLYHEMP020402.2"/>
    </source>
</evidence>
<keyword evidence="13" id="KW-0539">Nucleus</keyword>
<dbReference type="FunFam" id="3.90.70.40:FF:000005">
    <property type="entry name" value="Ataxin 3"/>
    <property type="match status" value="1"/>
</dbReference>
<dbReference type="EC" id="3.4.19.12" evidence="4"/>
<dbReference type="PRINTS" id="PR01233">
    <property type="entry name" value="JOSEPHIN"/>
</dbReference>
<dbReference type="EnsemblMetazoa" id="CLYHEMT020402.2">
    <property type="protein sequence ID" value="CLYHEMP020402.2"/>
    <property type="gene ID" value="CLYHEMG020402"/>
</dbReference>
<dbReference type="Gene3D" id="1.10.287.10">
    <property type="entry name" value="S15/NS1, RNA-binding"/>
    <property type="match status" value="1"/>
</dbReference>
<dbReference type="SMART" id="SM01246">
    <property type="entry name" value="Josephin"/>
    <property type="match status" value="1"/>
</dbReference>
<dbReference type="InterPro" id="IPR033865">
    <property type="entry name" value="Ataxin-3"/>
</dbReference>
<feature type="region of interest" description="Disordered" evidence="20">
    <location>
        <begin position="200"/>
        <end position="221"/>
    </location>
</feature>
<evidence type="ECO:0000256" key="2">
    <source>
        <dbReference type="ARBA" id="ARBA00004123"/>
    </source>
</evidence>
<comment type="subcellular location">
    <subcellularLocation>
        <location evidence="3">Cytoplasm</location>
    </subcellularLocation>
    <subcellularLocation>
        <location evidence="2">Nucleus</location>
    </subcellularLocation>
</comment>
<evidence type="ECO:0000256" key="10">
    <source>
        <dbReference type="ARBA" id="ARBA00022807"/>
    </source>
</evidence>
<dbReference type="PANTHER" id="PTHR14159:SF0">
    <property type="entry name" value="ATAXIN-3-RELATED"/>
    <property type="match status" value="1"/>
</dbReference>
<reference evidence="22" key="1">
    <citation type="submission" date="2021-01" db="UniProtKB">
        <authorList>
            <consortium name="EnsemblMetazoa"/>
        </authorList>
    </citation>
    <scope>IDENTIFICATION</scope>
</reference>
<keyword evidence="9 19" id="KW-0378">Hydrolase</keyword>
<comment type="catalytic activity">
    <reaction evidence="1">
        <text>Thiol-dependent hydrolysis of ester, thioester, amide, peptide and isopeptide bonds formed by the C-terminal Gly of ubiquitin (a 76-residue protein attached to proteins as an intracellular targeting signal).</text>
        <dbReference type="EC" id="3.4.19.12"/>
    </reaction>
</comment>
<evidence type="ECO:0000256" key="1">
    <source>
        <dbReference type="ARBA" id="ARBA00000707"/>
    </source>
</evidence>
<evidence type="ECO:0000259" key="21">
    <source>
        <dbReference type="PROSITE" id="PS50957"/>
    </source>
</evidence>
<evidence type="ECO:0000256" key="7">
    <source>
        <dbReference type="ARBA" id="ARBA00022737"/>
    </source>
</evidence>
<dbReference type="Proteomes" id="UP000594262">
    <property type="component" value="Unplaced"/>
</dbReference>
<name>A0A7M5XAS5_9CNID</name>
<feature type="compositionally biased region" description="Low complexity" evidence="20">
    <location>
        <begin position="245"/>
        <end position="255"/>
    </location>
</feature>
<dbReference type="GO" id="GO:0006508">
    <property type="term" value="P:proteolysis"/>
    <property type="evidence" value="ECO:0007669"/>
    <property type="project" value="UniProtKB-KW"/>
</dbReference>
<proteinExistence type="predicted"/>
<evidence type="ECO:0000256" key="9">
    <source>
        <dbReference type="ARBA" id="ARBA00022801"/>
    </source>
</evidence>
<dbReference type="InterPro" id="IPR006155">
    <property type="entry name" value="Josephin"/>
</dbReference>
<comment type="function">
    <text evidence="14">Acts as a chain editing deubiquitinating enzyme that binds and cleaves 'Lys-48'-linked polyubiquitin chains, with a preference for chains containing four or more ubiquitin molecules thereby modulating protein degradation by the ubiquitin-proteasome pathway. Probably by regulating the IGF-1-insulin-like pathway, regulates lifespan. Regulates germline DNA double-strand-break repair and apoptosis in response to DNA damage by recruiting E4 ubiquitin-protein ligase ufd-2 to DNA repair foci. Interacts with key regulators of transcription and represses transcription. Acts as a histone-binding protein that regulates transcription.</text>
</comment>
<dbReference type="Pfam" id="PF02099">
    <property type="entry name" value="Josephin"/>
    <property type="match status" value="1"/>
</dbReference>